<dbReference type="RefSeq" id="WP_128672849.1">
    <property type="nucleotide sequence ID" value="NZ_RRCO01000001.1"/>
</dbReference>
<proteinExistence type="predicted"/>
<name>A0A3P3QZ41_9FIRM</name>
<dbReference type="AlphaFoldDB" id="A0A3P3QZ41"/>
<dbReference type="Gene3D" id="1.25.40.10">
    <property type="entry name" value="Tetratricopeptide repeat domain"/>
    <property type="match status" value="1"/>
</dbReference>
<keyword evidence="1" id="KW-0802">TPR repeat</keyword>
<dbReference type="Pfam" id="PF13181">
    <property type="entry name" value="TPR_8"/>
    <property type="match status" value="1"/>
</dbReference>
<evidence type="ECO:0000313" key="3">
    <source>
        <dbReference type="Proteomes" id="UP000272490"/>
    </source>
</evidence>
<dbReference type="SMART" id="SM00028">
    <property type="entry name" value="TPR"/>
    <property type="match status" value="2"/>
</dbReference>
<dbReference type="InterPro" id="IPR011990">
    <property type="entry name" value="TPR-like_helical_dom_sf"/>
</dbReference>
<evidence type="ECO:0000256" key="1">
    <source>
        <dbReference type="PROSITE-ProRule" id="PRU00339"/>
    </source>
</evidence>
<keyword evidence="3" id="KW-1185">Reference proteome</keyword>
<accession>A0A3P3QZ41</accession>
<dbReference type="SUPFAM" id="SSF48452">
    <property type="entry name" value="TPR-like"/>
    <property type="match status" value="1"/>
</dbReference>
<dbReference type="EMBL" id="RRCO01000001">
    <property type="protein sequence ID" value="RRJ26491.1"/>
    <property type="molecule type" value="Genomic_DNA"/>
</dbReference>
<dbReference type="OrthoDB" id="1895216at2"/>
<reference evidence="2 3" key="1">
    <citation type="submission" date="2018-11" db="EMBL/GenBank/DDBJ databases">
        <title>Genome sequencing of Lachnoanaerobaculum sp. KCOM 2030 (= ChDC B114).</title>
        <authorList>
            <person name="Kook J.-K."/>
            <person name="Park S.-N."/>
            <person name="Lim Y.K."/>
        </authorList>
    </citation>
    <scope>NUCLEOTIDE SEQUENCE [LARGE SCALE GENOMIC DNA]</scope>
    <source>
        <strain evidence="2 3">KCOM 2030</strain>
    </source>
</reference>
<feature type="repeat" description="TPR" evidence="1">
    <location>
        <begin position="151"/>
        <end position="184"/>
    </location>
</feature>
<evidence type="ECO:0000313" key="2">
    <source>
        <dbReference type="EMBL" id="RRJ26491.1"/>
    </source>
</evidence>
<dbReference type="PROSITE" id="PS50005">
    <property type="entry name" value="TPR"/>
    <property type="match status" value="1"/>
</dbReference>
<gene>
    <name evidence="2" type="ORF">EHV10_00220</name>
</gene>
<comment type="caution">
    <text evidence="2">The sequence shown here is derived from an EMBL/GenBank/DDBJ whole genome shotgun (WGS) entry which is preliminary data.</text>
</comment>
<protein>
    <submittedName>
        <fullName evidence="2">Tetratricopeptide repeat protein</fullName>
    </submittedName>
</protein>
<sequence length="271" mass="31160">MGLILCEALKVKKPFNIEVLSLNIHSYEELCYIIFENPILVTEGIVSDTLVEFIRDDLNLEVLADNVKRKMSNGTADEDILVYIIDSCSLYNNAEKIIFRNAMGKIKKMAVHEVAKQRADYMFYIGKYDLAKKYYLEILDMDTKAENGFIGSVYHNLGVIYANLFLYEEALDALKKSYELTNDDVILMEIYFLKRIFISSYEENDEEMSQLLKADLAGEAKKAFDIALEGVGESERMKNINSIFETEDTARKKKVLGDYIADLKADYRNMK</sequence>
<dbReference type="InterPro" id="IPR019734">
    <property type="entry name" value="TPR_rpt"/>
</dbReference>
<organism evidence="2 3">
    <name type="scientific">Lachnoanaerobaculum gingivalis</name>
    <dbReference type="NCBI Taxonomy" id="2490855"/>
    <lineage>
        <taxon>Bacteria</taxon>
        <taxon>Bacillati</taxon>
        <taxon>Bacillota</taxon>
        <taxon>Clostridia</taxon>
        <taxon>Lachnospirales</taxon>
        <taxon>Lachnospiraceae</taxon>
        <taxon>Lachnoanaerobaculum</taxon>
    </lineage>
</organism>
<dbReference type="Proteomes" id="UP000272490">
    <property type="component" value="Unassembled WGS sequence"/>
</dbReference>